<dbReference type="InterPro" id="IPR000741">
    <property type="entry name" value="FBA_I"/>
</dbReference>
<evidence type="ECO:0000256" key="2">
    <source>
        <dbReference type="ARBA" id="ARBA00010387"/>
    </source>
</evidence>
<dbReference type="SUPFAM" id="SSF51569">
    <property type="entry name" value="Aldolase"/>
    <property type="match status" value="1"/>
</dbReference>
<comment type="caution">
    <text evidence="7">The sequence shown here is derived from an EMBL/GenBank/DDBJ whole genome shotgun (WGS) entry which is preliminary data.</text>
</comment>
<dbReference type="RefSeq" id="WP_146794416.1">
    <property type="nucleotide sequence ID" value="NZ_BARC01000004.1"/>
</dbReference>
<comment type="similarity">
    <text evidence="2">Belongs to the class I fructose-bisphosphate aldolase family.</text>
</comment>
<evidence type="ECO:0000313" key="7">
    <source>
        <dbReference type="EMBL" id="GEK93135.1"/>
    </source>
</evidence>
<dbReference type="UniPathway" id="UPA00109">
    <property type="reaction ID" value="UER00183"/>
</dbReference>
<gene>
    <name evidence="7" type="ORF">GWA01_09050</name>
</gene>
<protein>
    <recommendedName>
        <fullName evidence="3">fructose-bisphosphate aldolase</fullName>
        <ecNumber evidence="3">4.1.2.13</ecNumber>
    </recommendedName>
    <alternativeName>
        <fullName evidence="6">Fructose-bisphosphate aldolase class I</fullName>
    </alternativeName>
</protein>
<reference evidence="7 8" key="1">
    <citation type="submission" date="2019-07" db="EMBL/GenBank/DDBJ databases">
        <title>Whole genome shotgun sequence of Gluconobacter wancherniae NBRC 103581.</title>
        <authorList>
            <person name="Hosoyama A."/>
            <person name="Uohara A."/>
            <person name="Ohji S."/>
            <person name="Ichikawa N."/>
        </authorList>
    </citation>
    <scope>NUCLEOTIDE SEQUENCE [LARGE SCALE GENOMIC DNA]</scope>
    <source>
        <strain evidence="7 8">NBRC 103581</strain>
    </source>
</reference>
<dbReference type="Proteomes" id="UP000321230">
    <property type="component" value="Unassembled WGS sequence"/>
</dbReference>
<dbReference type="GO" id="GO:0004332">
    <property type="term" value="F:fructose-bisphosphate aldolase activity"/>
    <property type="evidence" value="ECO:0007669"/>
    <property type="project" value="UniProtKB-EC"/>
</dbReference>
<sequence>MSNTKMAQQMSQAPGFIAALDQSGGSTPKALGHYGIEPGAYSSEQDMFALMHEMRVRIIKSPAFSDHKVIAAILFEKTMDGLVDTMPVPSYLWDKCGIVPFLKIDKGLEAEEHGVQLMKPIPDLNSLLSRAAKLGIYGTKERSVIRLADKNGISEIIHQQYQVAETVLSHQLVPIIEPEVLVQSPEKAEAENILLEELTQGLQKLPGQGKVILKVTIPEKADLYAEFAKHPRVQRVVALSGGYSLDEACIKLKKNHNMIASFSRALMEDLRASQSNTVFDGILKKVVNEIYDASVNKVE</sequence>
<comment type="pathway">
    <text evidence="1">Carbohydrate degradation; glycolysis; D-glyceraldehyde 3-phosphate and glycerone phosphate from D-glucose: step 4/4.</text>
</comment>
<dbReference type="Gene3D" id="3.20.20.70">
    <property type="entry name" value="Aldolase class I"/>
    <property type="match status" value="1"/>
</dbReference>
<keyword evidence="4" id="KW-0324">Glycolysis</keyword>
<dbReference type="PANTHER" id="PTHR11627">
    <property type="entry name" value="FRUCTOSE-BISPHOSPHATE ALDOLASE"/>
    <property type="match status" value="1"/>
</dbReference>
<dbReference type="AlphaFoldDB" id="A0A511AY58"/>
<dbReference type="InterPro" id="IPR013785">
    <property type="entry name" value="Aldolase_TIM"/>
</dbReference>
<evidence type="ECO:0000313" key="8">
    <source>
        <dbReference type="Proteomes" id="UP000321230"/>
    </source>
</evidence>
<dbReference type="OrthoDB" id="9813469at2"/>
<dbReference type="Pfam" id="PF00274">
    <property type="entry name" value="Glycolytic"/>
    <property type="match status" value="1"/>
</dbReference>
<evidence type="ECO:0000256" key="3">
    <source>
        <dbReference type="ARBA" id="ARBA00013068"/>
    </source>
</evidence>
<evidence type="ECO:0000256" key="5">
    <source>
        <dbReference type="ARBA" id="ARBA00023239"/>
    </source>
</evidence>
<organism evidence="7 8">
    <name type="scientific">Gluconobacter wancherniae NBRC 103581</name>
    <dbReference type="NCBI Taxonomy" id="656744"/>
    <lineage>
        <taxon>Bacteria</taxon>
        <taxon>Pseudomonadati</taxon>
        <taxon>Pseudomonadota</taxon>
        <taxon>Alphaproteobacteria</taxon>
        <taxon>Acetobacterales</taxon>
        <taxon>Acetobacteraceae</taxon>
        <taxon>Gluconobacter</taxon>
    </lineage>
</organism>
<dbReference type="EMBL" id="BJUZ01000001">
    <property type="protein sequence ID" value="GEK93135.1"/>
    <property type="molecule type" value="Genomic_DNA"/>
</dbReference>
<dbReference type="NCBIfam" id="NF003784">
    <property type="entry name" value="PRK05377.1"/>
    <property type="match status" value="1"/>
</dbReference>
<name>A0A511AY58_9PROT</name>
<evidence type="ECO:0000256" key="1">
    <source>
        <dbReference type="ARBA" id="ARBA00004714"/>
    </source>
</evidence>
<dbReference type="EC" id="4.1.2.13" evidence="3"/>
<dbReference type="GO" id="GO:0006096">
    <property type="term" value="P:glycolytic process"/>
    <property type="evidence" value="ECO:0007669"/>
    <property type="project" value="UniProtKB-UniPathway"/>
</dbReference>
<evidence type="ECO:0000256" key="4">
    <source>
        <dbReference type="ARBA" id="ARBA00023152"/>
    </source>
</evidence>
<accession>A0A511AY58</accession>
<evidence type="ECO:0000256" key="6">
    <source>
        <dbReference type="ARBA" id="ARBA00029799"/>
    </source>
</evidence>
<proteinExistence type="inferred from homology"/>
<keyword evidence="5" id="KW-0456">Lyase</keyword>
<keyword evidence="8" id="KW-1185">Reference proteome</keyword>